<proteinExistence type="predicted"/>
<sequence>MRLLVNTPPRKRSIVFILIFIRIIRGVCGPEGTEGVVRNVRHGGERIGHRQLLLRSSPRTSLFTEGTCVYCPPVATEKNCNTNTTLAMYLLSKTSHAVTAAGREVAEYAPLRVDPLSRRGGRRQEAGGRREEAGGRRQQSRHTDHKLAVHIYRGHRHSVCRRHSLSLELG</sequence>
<evidence type="ECO:0008006" key="5">
    <source>
        <dbReference type="Google" id="ProtNLM"/>
    </source>
</evidence>
<dbReference type="Proteomes" id="UP000314294">
    <property type="component" value="Unassembled WGS sequence"/>
</dbReference>
<feature type="chain" id="PRO_5021395732" description="Secreted protein" evidence="2">
    <location>
        <begin position="30"/>
        <end position="170"/>
    </location>
</feature>
<organism evidence="3 4">
    <name type="scientific">Liparis tanakae</name>
    <name type="common">Tanaka's snailfish</name>
    <dbReference type="NCBI Taxonomy" id="230148"/>
    <lineage>
        <taxon>Eukaryota</taxon>
        <taxon>Metazoa</taxon>
        <taxon>Chordata</taxon>
        <taxon>Craniata</taxon>
        <taxon>Vertebrata</taxon>
        <taxon>Euteleostomi</taxon>
        <taxon>Actinopterygii</taxon>
        <taxon>Neopterygii</taxon>
        <taxon>Teleostei</taxon>
        <taxon>Neoteleostei</taxon>
        <taxon>Acanthomorphata</taxon>
        <taxon>Eupercaria</taxon>
        <taxon>Perciformes</taxon>
        <taxon>Cottioidei</taxon>
        <taxon>Cottales</taxon>
        <taxon>Liparidae</taxon>
        <taxon>Liparis</taxon>
    </lineage>
</organism>
<name>A0A4Z2HNT4_9TELE</name>
<evidence type="ECO:0000313" key="4">
    <source>
        <dbReference type="Proteomes" id="UP000314294"/>
    </source>
</evidence>
<keyword evidence="4" id="KW-1185">Reference proteome</keyword>
<keyword evidence="2" id="KW-0732">Signal</keyword>
<protein>
    <recommendedName>
        <fullName evidence="5">Secreted protein</fullName>
    </recommendedName>
</protein>
<gene>
    <name evidence="3" type="ORF">EYF80_023168</name>
</gene>
<dbReference type="EMBL" id="SRLO01000216">
    <property type="protein sequence ID" value="TNN66634.1"/>
    <property type="molecule type" value="Genomic_DNA"/>
</dbReference>
<evidence type="ECO:0000256" key="1">
    <source>
        <dbReference type="SAM" id="MobiDB-lite"/>
    </source>
</evidence>
<feature type="signal peptide" evidence="2">
    <location>
        <begin position="1"/>
        <end position="29"/>
    </location>
</feature>
<accession>A0A4Z2HNT4</accession>
<evidence type="ECO:0000313" key="3">
    <source>
        <dbReference type="EMBL" id="TNN66634.1"/>
    </source>
</evidence>
<feature type="compositionally biased region" description="Basic and acidic residues" evidence="1">
    <location>
        <begin position="122"/>
        <end position="145"/>
    </location>
</feature>
<evidence type="ECO:0000256" key="2">
    <source>
        <dbReference type="SAM" id="SignalP"/>
    </source>
</evidence>
<comment type="caution">
    <text evidence="3">The sequence shown here is derived from an EMBL/GenBank/DDBJ whole genome shotgun (WGS) entry which is preliminary data.</text>
</comment>
<feature type="region of interest" description="Disordered" evidence="1">
    <location>
        <begin position="116"/>
        <end position="145"/>
    </location>
</feature>
<dbReference type="AlphaFoldDB" id="A0A4Z2HNT4"/>
<reference evidence="3 4" key="1">
    <citation type="submission" date="2019-03" db="EMBL/GenBank/DDBJ databases">
        <title>First draft genome of Liparis tanakae, snailfish: a comprehensive survey of snailfish specific genes.</title>
        <authorList>
            <person name="Kim W."/>
            <person name="Song I."/>
            <person name="Jeong J.-H."/>
            <person name="Kim D."/>
            <person name="Kim S."/>
            <person name="Ryu S."/>
            <person name="Song J.Y."/>
            <person name="Lee S.K."/>
        </authorList>
    </citation>
    <scope>NUCLEOTIDE SEQUENCE [LARGE SCALE GENOMIC DNA]</scope>
    <source>
        <tissue evidence="3">Muscle</tissue>
    </source>
</reference>